<keyword evidence="2" id="KW-0812">Transmembrane</keyword>
<feature type="signal peptide" evidence="3">
    <location>
        <begin position="1"/>
        <end position="28"/>
    </location>
</feature>
<gene>
    <name evidence="4" type="ORF">N658DRAFT_471137</name>
</gene>
<reference evidence="4" key="2">
    <citation type="submission" date="2023-05" db="EMBL/GenBank/DDBJ databases">
        <authorList>
            <consortium name="Lawrence Berkeley National Laboratory"/>
            <person name="Steindorff A."/>
            <person name="Hensen N."/>
            <person name="Bonometti L."/>
            <person name="Westerberg I."/>
            <person name="Brannstrom I.O."/>
            <person name="Guillou S."/>
            <person name="Cros-Aarteil S."/>
            <person name="Calhoun S."/>
            <person name="Haridas S."/>
            <person name="Kuo A."/>
            <person name="Mondo S."/>
            <person name="Pangilinan J."/>
            <person name="Riley R."/>
            <person name="Labutti K."/>
            <person name="Andreopoulos B."/>
            <person name="Lipzen A."/>
            <person name="Chen C."/>
            <person name="Yanf M."/>
            <person name="Daum C."/>
            <person name="Ng V."/>
            <person name="Clum A."/>
            <person name="Ohm R."/>
            <person name="Martin F."/>
            <person name="Silar P."/>
            <person name="Natvig D."/>
            <person name="Lalanne C."/>
            <person name="Gautier V."/>
            <person name="Ament-Velasquez S.L."/>
            <person name="Kruys A."/>
            <person name="Hutchinson M.I."/>
            <person name="Powell A.J."/>
            <person name="Barry K."/>
            <person name="Miller A.N."/>
            <person name="Grigoriev I.V."/>
            <person name="Debuchy R."/>
            <person name="Gladieux P."/>
            <person name="Thoren M.H."/>
            <person name="Johannesson H."/>
        </authorList>
    </citation>
    <scope>NUCLEOTIDE SEQUENCE</scope>
    <source>
        <strain evidence="4">CBS 757.83</strain>
    </source>
</reference>
<dbReference type="Proteomes" id="UP001305647">
    <property type="component" value="Unassembled WGS sequence"/>
</dbReference>
<proteinExistence type="predicted"/>
<keyword evidence="2" id="KW-1133">Transmembrane helix</keyword>
<dbReference type="EMBL" id="MU863635">
    <property type="protein sequence ID" value="KAK4101379.1"/>
    <property type="molecule type" value="Genomic_DNA"/>
</dbReference>
<accession>A0AAN6Q0L5</accession>
<feature type="region of interest" description="Disordered" evidence="1">
    <location>
        <begin position="433"/>
        <end position="573"/>
    </location>
</feature>
<feature type="compositionally biased region" description="Low complexity" evidence="1">
    <location>
        <begin position="485"/>
        <end position="497"/>
    </location>
</feature>
<evidence type="ECO:0000256" key="1">
    <source>
        <dbReference type="SAM" id="MobiDB-lite"/>
    </source>
</evidence>
<keyword evidence="2" id="KW-0472">Membrane</keyword>
<evidence type="ECO:0000256" key="2">
    <source>
        <dbReference type="SAM" id="Phobius"/>
    </source>
</evidence>
<feature type="compositionally biased region" description="Basic and acidic residues" evidence="1">
    <location>
        <begin position="290"/>
        <end position="302"/>
    </location>
</feature>
<evidence type="ECO:0000313" key="4">
    <source>
        <dbReference type="EMBL" id="KAK4101379.1"/>
    </source>
</evidence>
<evidence type="ECO:0000256" key="3">
    <source>
        <dbReference type="SAM" id="SignalP"/>
    </source>
</evidence>
<feature type="compositionally biased region" description="Gly residues" evidence="1">
    <location>
        <begin position="453"/>
        <end position="462"/>
    </location>
</feature>
<keyword evidence="5" id="KW-1185">Reference proteome</keyword>
<keyword evidence="3" id="KW-0732">Signal</keyword>
<protein>
    <submittedName>
        <fullName evidence="4">Uncharacterized protein</fullName>
    </submittedName>
</protein>
<organism evidence="4 5">
    <name type="scientific">Parathielavia hyrcaniae</name>
    <dbReference type="NCBI Taxonomy" id="113614"/>
    <lineage>
        <taxon>Eukaryota</taxon>
        <taxon>Fungi</taxon>
        <taxon>Dikarya</taxon>
        <taxon>Ascomycota</taxon>
        <taxon>Pezizomycotina</taxon>
        <taxon>Sordariomycetes</taxon>
        <taxon>Sordariomycetidae</taxon>
        <taxon>Sordariales</taxon>
        <taxon>Chaetomiaceae</taxon>
        <taxon>Parathielavia</taxon>
    </lineage>
</organism>
<feature type="compositionally biased region" description="Polar residues" evidence="1">
    <location>
        <begin position="341"/>
        <end position="351"/>
    </location>
</feature>
<comment type="caution">
    <text evidence="4">The sequence shown here is derived from an EMBL/GenBank/DDBJ whole genome shotgun (WGS) entry which is preliminary data.</text>
</comment>
<feature type="region of interest" description="Disordered" evidence="1">
    <location>
        <begin position="270"/>
        <end position="372"/>
    </location>
</feature>
<feature type="compositionally biased region" description="Gly residues" evidence="1">
    <location>
        <begin position="508"/>
        <end position="519"/>
    </location>
</feature>
<dbReference type="AlphaFoldDB" id="A0AAN6Q0L5"/>
<feature type="compositionally biased region" description="Low complexity" evidence="1">
    <location>
        <begin position="387"/>
        <end position="397"/>
    </location>
</feature>
<feature type="chain" id="PRO_5042817643" evidence="3">
    <location>
        <begin position="29"/>
        <end position="573"/>
    </location>
</feature>
<name>A0AAN6Q0L5_9PEZI</name>
<reference evidence="4" key="1">
    <citation type="journal article" date="2023" name="Mol. Phylogenet. Evol.">
        <title>Genome-scale phylogeny and comparative genomics of the fungal order Sordariales.</title>
        <authorList>
            <person name="Hensen N."/>
            <person name="Bonometti L."/>
            <person name="Westerberg I."/>
            <person name="Brannstrom I.O."/>
            <person name="Guillou S."/>
            <person name="Cros-Aarteil S."/>
            <person name="Calhoun S."/>
            <person name="Haridas S."/>
            <person name="Kuo A."/>
            <person name="Mondo S."/>
            <person name="Pangilinan J."/>
            <person name="Riley R."/>
            <person name="LaButti K."/>
            <person name="Andreopoulos B."/>
            <person name="Lipzen A."/>
            <person name="Chen C."/>
            <person name="Yan M."/>
            <person name="Daum C."/>
            <person name="Ng V."/>
            <person name="Clum A."/>
            <person name="Steindorff A."/>
            <person name="Ohm R.A."/>
            <person name="Martin F."/>
            <person name="Silar P."/>
            <person name="Natvig D.O."/>
            <person name="Lalanne C."/>
            <person name="Gautier V."/>
            <person name="Ament-Velasquez S.L."/>
            <person name="Kruys A."/>
            <person name="Hutchinson M.I."/>
            <person name="Powell A.J."/>
            <person name="Barry K."/>
            <person name="Miller A.N."/>
            <person name="Grigoriev I.V."/>
            <person name="Debuchy R."/>
            <person name="Gladieux P."/>
            <person name="Hiltunen Thoren M."/>
            <person name="Johannesson H."/>
        </authorList>
    </citation>
    <scope>NUCLEOTIDE SEQUENCE</scope>
    <source>
        <strain evidence="4">CBS 757.83</strain>
    </source>
</reference>
<feature type="region of interest" description="Disordered" evidence="1">
    <location>
        <begin position="387"/>
        <end position="417"/>
    </location>
</feature>
<feature type="compositionally biased region" description="Basic and acidic residues" evidence="1">
    <location>
        <begin position="270"/>
        <end position="279"/>
    </location>
</feature>
<feature type="region of interest" description="Disordered" evidence="1">
    <location>
        <begin position="29"/>
        <end position="54"/>
    </location>
</feature>
<sequence>MRSIWRCSSCTALLVGAVLGRGASGSHAARQGKDVHSIPKAQVTAQPARRQEGTCPTEHTSCAASLSGGCCPSRYACAVDSCYATTAGPTTACGLAGYHACAPVNGEAGCCPVGYVCGNNNCLPPAGVSSPNMQCPAEYYLCPSSANYGCCMSGMGCAPNACYSTEPVTTTILETITTTSGSETITSTRLAVTVSTPTPPPGLRDSPGVAAKFIPTSVPKVPASTPSSEASGGLSGGAIGGIITGVVILLVAVIVAAFLIIRRLNRVEDVMESKRDSSSGKKTRSQSHPQMEHYGRPLHSDVDDMSVDPLMHINLNHHNHNNNTSAPTPQPDPHTHRGRSDSTGLFGTPSPNILDDRAPHASPDPNAAAAGYFDDPVARVPNMPAGATAAWQTQQQGMRAPMQPAHIHDSADSTAAPRHRPYAYTHWRQTSNASELSADGSENGAGVSSPLVGSGGGGGGRGRISELDGSGVVELPSGDDGGGVRSRSSSAASARGMGHARRRSDGGQAVGLGQGGEAGLGLSPLDEAAEMHGYYGRPGQQAGQTAAGLDDGQWDVNSAEGHRTQGTQDGRGA</sequence>
<feature type="compositionally biased region" description="Polar residues" evidence="1">
    <location>
        <begin position="564"/>
        <end position="573"/>
    </location>
</feature>
<evidence type="ECO:0000313" key="5">
    <source>
        <dbReference type="Proteomes" id="UP001305647"/>
    </source>
</evidence>
<feature type="transmembrane region" description="Helical" evidence="2">
    <location>
        <begin position="238"/>
        <end position="261"/>
    </location>
</feature>